<dbReference type="InterPro" id="IPR013785">
    <property type="entry name" value="Aldolase_TIM"/>
</dbReference>
<keyword evidence="5" id="KW-0411">Iron-sulfur</keyword>
<dbReference type="Pfam" id="PF04055">
    <property type="entry name" value="Radical_SAM"/>
    <property type="match status" value="1"/>
</dbReference>
<accession>A0A381TCV8</accession>
<sequence>MVPDGYIFPCCFVDWTSDAVDNIRGKTIKEVLNSDGMKKIRLQFLKGERPEACWKCYDHEDANRPYQSMRLWFNQTVPVPDDTVENYTDDDGTLHKIDLKYLDIRFSNICNFKCRMCGHDLSTAWYSETKKEFRGDKFPKPKTIYTDIYDQLIPYFDSVEEIYFAGGEPLLYPEHYKILDHLLANGRTDVKLKYNTNLSIIKYKGKDLINDYWKKFSNISIGVSIDGKDDVIEYIRTNAKWNVIVNNYERIQHEATHIHLFASPTIGILNLKTLPEFHNWLIERLWVGPLSPFPTNFVAHPLFQSIRYLPEWYKEKITKIFTDHIETLKNRNFIEAIKGFQGIIDYMQVQTTEEESKKQMKILKRRLDEWDSSANLNWKKSIPYLQELVSGINNK</sequence>
<dbReference type="CDD" id="cd01335">
    <property type="entry name" value="Radical_SAM"/>
    <property type="match status" value="1"/>
</dbReference>
<name>A0A381TCV8_9ZZZZ</name>
<dbReference type="CDD" id="cd21109">
    <property type="entry name" value="SPASM"/>
    <property type="match status" value="1"/>
</dbReference>
<dbReference type="InterPro" id="IPR023867">
    <property type="entry name" value="Sulphatase_maturase_rSAM"/>
</dbReference>
<dbReference type="NCBIfam" id="NF033640">
    <property type="entry name" value="N_Twi_rSAM"/>
    <property type="match status" value="1"/>
</dbReference>
<dbReference type="InterPro" id="IPR007197">
    <property type="entry name" value="rSAM"/>
</dbReference>
<dbReference type="Pfam" id="PF13186">
    <property type="entry name" value="SPASM"/>
    <property type="match status" value="1"/>
</dbReference>
<dbReference type="EMBL" id="UINC01004198">
    <property type="protein sequence ID" value="SVA12537.1"/>
    <property type="molecule type" value="Genomic_DNA"/>
</dbReference>
<protein>
    <recommendedName>
        <fullName evidence="6">Radical SAM core domain-containing protein</fullName>
    </recommendedName>
</protein>
<evidence type="ECO:0000256" key="3">
    <source>
        <dbReference type="ARBA" id="ARBA00022723"/>
    </source>
</evidence>
<dbReference type="AlphaFoldDB" id="A0A381TCV8"/>
<evidence type="ECO:0000256" key="2">
    <source>
        <dbReference type="ARBA" id="ARBA00022691"/>
    </source>
</evidence>
<dbReference type="Gene3D" id="3.20.20.70">
    <property type="entry name" value="Aldolase class I"/>
    <property type="match status" value="2"/>
</dbReference>
<evidence type="ECO:0000313" key="7">
    <source>
        <dbReference type="EMBL" id="SVA12537.1"/>
    </source>
</evidence>
<reference evidence="7" key="1">
    <citation type="submission" date="2018-05" db="EMBL/GenBank/DDBJ databases">
        <authorList>
            <person name="Lanie J.A."/>
            <person name="Ng W.-L."/>
            <person name="Kazmierczak K.M."/>
            <person name="Andrzejewski T.M."/>
            <person name="Davidsen T.M."/>
            <person name="Wayne K.J."/>
            <person name="Tettelin H."/>
            <person name="Glass J.I."/>
            <person name="Rusch D."/>
            <person name="Podicherti R."/>
            <person name="Tsui H.-C.T."/>
            <person name="Winkler M.E."/>
        </authorList>
    </citation>
    <scope>NUCLEOTIDE SEQUENCE</scope>
</reference>
<evidence type="ECO:0000256" key="5">
    <source>
        <dbReference type="ARBA" id="ARBA00023014"/>
    </source>
</evidence>
<dbReference type="InterPro" id="IPR023885">
    <property type="entry name" value="4Fe4S-binding_SPASM_dom"/>
</dbReference>
<evidence type="ECO:0000256" key="1">
    <source>
        <dbReference type="ARBA" id="ARBA00001966"/>
    </source>
</evidence>
<dbReference type="GO" id="GO:0046872">
    <property type="term" value="F:metal ion binding"/>
    <property type="evidence" value="ECO:0007669"/>
    <property type="project" value="UniProtKB-KW"/>
</dbReference>
<dbReference type="SFLD" id="SFLDS00029">
    <property type="entry name" value="Radical_SAM"/>
    <property type="match status" value="1"/>
</dbReference>
<dbReference type="PROSITE" id="PS51918">
    <property type="entry name" value="RADICAL_SAM"/>
    <property type="match status" value="1"/>
</dbReference>
<keyword evidence="3" id="KW-0479">Metal-binding</keyword>
<evidence type="ECO:0000256" key="4">
    <source>
        <dbReference type="ARBA" id="ARBA00023004"/>
    </source>
</evidence>
<dbReference type="PANTHER" id="PTHR43273">
    <property type="entry name" value="ANAEROBIC SULFATASE-MATURATING ENZYME HOMOLOG ASLB-RELATED"/>
    <property type="match status" value="1"/>
</dbReference>
<dbReference type="GO" id="GO:0016491">
    <property type="term" value="F:oxidoreductase activity"/>
    <property type="evidence" value="ECO:0007669"/>
    <property type="project" value="InterPro"/>
</dbReference>
<feature type="domain" description="Radical SAM core" evidence="6">
    <location>
        <begin position="96"/>
        <end position="335"/>
    </location>
</feature>
<comment type="cofactor">
    <cofactor evidence="1">
        <name>[4Fe-4S] cluster</name>
        <dbReference type="ChEBI" id="CHEBI:49883"/>
    </cofactor>
</comment>
<dbReference type="InterPro" id="IPR058240">
    <property type="entry name" value="rSAM_sf"/>
</dbReference>
<dbReference type="PANTHER" id="PTHR43273:SF8">
    <property type="entry name" value="RADICAL SAM DOMAIN PROTEIN"/>
    <property type="match status" value="1"/>
</dbReference>
<dbReference type="SUPFAM" id="SSF102114">
    <property type="entry name" value="Radical SAM enzymes"/>
    <property type="match status" value="2"/>
</dbReference>
<organism evidence="7">
    <name type="scientific">marine metagenome</name>
    <dbReference type="NCBI Taxonomy" id="408172"/>
    <lineage>
        <taxon>unclassified sequences</taxon>
        <taxon>metagenomes</taxon>
        <taxon>ecological metagenomes</taxon>
    </lineage>
</organism>
<keyword evidence="4" id="KW-0408">Iron</keyword>
<gene>
    <name evidence="7" type="ORF">METZ01_LOCUS65391</name>
</gene>
<keyword evidence="2" id="KW-0949">S-adenosyl-L-methionine</keyword>
<evidence type="ECO:0000259" key="6">
    <source>
        <dbReference type="PROSITE" id="PS51918"/>
    </source>
</evidence>
<dbReference type="GO" id="GO:0051536">
    <property type="term" value="F:iron-sulfur cluster binding"/>
    <property type="evidence" value="ECO:0007669"/>
    <property type="project" value="UniProtKB-KW"/>
</dbReference>
<proteinExistence type="predicted"/>